<dbReference type="InterPro" id="IPR008979">
    <property type="entry name" value="Galactose-bd-like_sf"/>
</dbReference>
<comment type="caution">
    <text evidence="2">The sequence shown here is derived from an EMBL/GenBank/DDBJ whole genome shotgun (WGS) entry which is preliminary data.</text>
</comment>
<keyword evidence="3" id="KW-1185">Reference proteome</keyword>
<dbReference type="InterPro" id="IPR008160">
    <property type="entry name" value="Collagen"/>
</dbReference>
<dbReference type="Proteomes" id="UP001200313">
    <property type="component" value="Unassembled WGS sequence"/>
</dbReference>
<proteinExistence type="predicted"/>
<protein>
    <recommendedName>
        <fullName evidence="4">Collagen-like protein</fullName>
    </recommendedName>
</protein>
<feature type="non-terminal residue" evidence="2">
    <location>
        <position position="1"/>
    </location>
</feature>
<dbReference type="Gene3D" id="2.60.120.260">
    <property type="entry name" value="Galactose-binding domain-like"/>
    <property type="match status" value="1"/>
</dbReference>
<evidence type="ECO:0000313" key="2">
    <source>
        <dbReference type="EMBL" id="MCG4528498.1"/>
    </source>
</evidence>
<sequence>TGPTGPTGATGATGATGPTGPTGATGATGATGPAGPTGPIGPIGPTGPTGTCVCPCRSTGEMVLNGGMEQFTGSVPTNWNTNDAQRISRVTAQGRVHTGSSAVNLTNGGELWQDIRITGGCYFDFSFFARGEGAQVAIEATVTFMNAQGDSQSGLTISIHSQNLTNDNREFAYYRGITGQAPAGATMARVRFAVTADGGQSADLDDVSFSTD</sequence>
<evidence type="ECO:0008006" key="4">
    <source>
        <dbReference type="Google" id="ProtNLM"/>
    </source>
</evidence>
<dbReference type="RefSeq" id="WP_238074850.1">
    <property type="nucleotide sequence ID" value="NZ_JAKNJB010000035.1"/>
</dbReference>
<gene>
    <name evidence="2" type="ORF">L0P79_15725</name>
</gene>
<organism evidence="2 3">
    <name type="scientific">Intestinimonas massiliensis</name>
    <name type="common">ex Afouda et al. 2020</name>
    <dbReference type="NCBI Taxonomy" id="1673721"/>
    <lineage>
        <taxon>Bacteria</taxon>
        <taxon>Bacillati</taxon>
        <taxon>Bacillota</taxon>
        <taxon>Clostridia</taxon>
        <taxon>Eubacteriales</taxon>
        <taxon>Intestinimonas</taxon>
    </lineage>
</organism>
<name>A0ABS9MCH3_9FIRM</name>
<evidence type="ECO:0000256" key="1">
    <source>
        <dbReference type="SAM" id="MobiDB-lite"/>
    </source>
</evidence>
<feature type="region of interest" description="Disordered" evidence="1">
    <location>
        <begin position="1"/>
        <end position="46"/>
    </location>
</feature>
<accession>A0ABS9MCH3</accession>
<dbReference type="SUPFAM" id="SSF49785">
    <property type="entry name" value="Galactose-binding domain-like"/>
    <property type="match status" value="1"/>
</dbReference>
<evidence type="ECO:0000313" key="3">
    <source>
        <dbReference type="Proteomes" id="UP001200313"/>
    </source>
</evidence>
<reference evidence="2 3" key="1">
    <citation type="submission" date="2022-01" db="EMBL/GenBank/DDBJ databases">
        <title>Collection of gut derived symbiotic bacterial strains cultured from healthy donors.</title>
        <authorList>
            <person name="Lin H."/>
            <person name="Kohout C."/>
            <person name="Waligurski E."/>
            <person name="Pamer E.G."/>
        </authorList>
    </citation>
    <scope>NUCLEOTIDE SEQUENCE [LARGE SCALE GENOMIC DNA]</scope>
    <source>
        <strain evidence="2 3">DFI.3.7</strain>
    </source>
</reference>
<dbReference type="EMBL" id="JAKNJB010000035">
    <property type="protein sequence ID" value="MCG4528498.1"/>
    <property type="molecule type" value="Genomic_DNA"/>
</dbReference>
<feature type="compositionally biased region" description="Low complexity" evidence="1">
    <location>
        <begin position="1"/>
        <end position="34"/>
    </location>
</feature>
<dbReference type="Pfam" id="PF01391">
    <property type="entry name" value="Collagen"/>
    <property type="match status" value="1"/>
</dbReference>